<feature type="region of interest" description="Disordered" evidence="1">
    <location>
        <begin position="467"/>
        <end position="567"/>
    </location>
</feature>
<dbReference type="AlphaFoldDB" id="A0AAD6V156"/>
<feature type="compositionally biased region" description="Basic residues" evidence="1">
    <location>
        <begin position="247"/>
        <end position="261"/>
    </location>
</feature>
<feature type="compositionally biased region" description="Low complexity" evidence="1">
    <location>
        <begin position="520"/>
        <end position="529"/>
    </location>
</feature>
<evidence type="ECO:0000313" key="3">
    <source>
        <dbReference type="Proteomes" id="UP001219525"/>
    </source>
</evidence>
<feature type="compositionally biased region" description="Pro residues" evidence="1">
    <location>
        <begin position="374"/>
        <end position="385"/>
    </location>
</feature>
<dbReference type="EMBL" id="JARJCW010000081">
    <property type="protein sequence ID" value="KAJ7196872.1"/>
    <property type="molecule type" value="Genomic_DNA"/>
</dbReference>
<name>A0AAD6V156_9AGAR</name>
<feature type="compositionally biased region" description="Gly residues" evidence="1">
    <location>
        <begin position="554"/>
        <end position="563"/>
    </location>
</feature>
<reference evidence="2" key="1">
    <citation type="submission" date="2023-03" db="EMBL/GenBank/DDBJ databases">
        <title>Massive genome expansion in bonnet fungi (Mycena s.s.) driven by repeated elements and novel gene families across ecological guilds.</title>
        <authorList>
            <consortium name="Lawrence Berkeley National Laboratory"/>
            <person name="Harder C.B."/>
            <person name="Miyauchi S."/>
            <person name="Viragh M."/>
            <person name="Kuo A."/>
            <person name="Thoen E."/>
            <person name="Andreopoulos B."/>
            <person name="Lu D."/>
            <person name="Skrede I."/>
            <person name="Drula E."/>
            <person name="Henrissat B."/>
            <person name="Morin E."/>
            <person name="Kohler A."/>
            <person name="Barry K."/>
            <person name="LaButti K."/>
            <person name="Morin E."/>
            <person name="Salamov A."/>
            <person name="Lipzen A."/>
            <person name="Mereny Z."/>
            <person name="Hegedus B."/>
            <person name="Baldrian P."/>
            <person name="Stursova M."/>
            <person name="Weitz H."/>
            <person name="Taylor A."/>
            <person name="Grigoriev I.V."/>
            <person name="Nagy L.G."/>
            <person name="Martin F."/>
            <person name="Kauserud H."/>
        </authorList>
    </citation>
    <scope>NUCLEOTIDE SEQUENCE</scope>
    <source>
        <strain evidence="2">9144</strain>
    </source>
</reference>
<gene>
    <name evidence="2" type="ORF">GGX14DRAFT_403077</name>
</gene>
<feature type="region of interest" description="Disordered" evidence="1">
    <location>
        <begin position="130"/>
        <end position="163"/>
    </location>
</feature>
<feature type="region of interest" description="Disordered" evidence="1">
    <location>
        <begin position="215"/>
        <end position="270"/>
    </location>
</feature>
<accession>A0AAD6V156</accession>
<comment type="caution">
    <text evidence="2">The sequence shown here is derived from an EMBL/GenBank/DDBJ whole genome shotgun (WGS) entry which is preliminary data.</text>
</comment>
<evidence type="ECO:0000313" key="2">
    <source>
        <dbReference type="EMBL" id="KAJ7196872.1"/>
    </source>
</evidence>
<proteinExistence type="predicted"/>
<feature type="compositionally biased region" description="Polar residues" evidence="1">
    <location>
        <begin position="540"/>
        <end position="551"/>
    </location>
</feature>
<organism evidence="2 3">
    <name type="scientific">Mycena pura</name>
    <dbReference type="NCBI Taxonomy" id="153505"/>
    <lineage>
        <taxon>Eukaryota</taxon>
        <taxon>Fungi</taxon>
        <taxon>Dikarya</taxon>
        <taxon>Basidiomycota</taxon>
        <taxon>Agaricomycotina</taxon>
        <taxon>Agaricomycetes</taxon>
        <taxon>Agaricomycetidae</taxon>
        <taxon>Agaricales</taxon>
        <taxon>Marasmiineae</taxon>
        <taxon>Mycenaceae</taxon>
        <taxon>Mycena</taxon>
    </lineage>
</organism>
<feature type="region of interest" description="Disordered" evidence="1">
    <location>
        <begin position="594"/>
        <end position="634"/>
    </location>
</feature>
<evidence type="ECO:0000256" key="1">
    <source>
        <dbReference type="SAM" id="MobiDB-lite"/>
    </source>
</evidence>
<dbReference type="Proteomes" id="UP001219525">
    <property type="component" value="Unassembled WGS sequence"/>
</dbReference>
<keyword evidence="3" id="KW-1185">Reference proteome</keyword>
<sequence>MSVYDVRSGTPKNGERRWGVSALRITFFSVFVEDHDPQNSICLDDEQKALAQHADASVWALLLHPRAGTRRSGAEIDDQGYFLSCHTTGPFARRTTRSLSSHKEMLEQDIQWSRAGFGGGAVGGSVTEETVCEPSLSPPTMADVDVDPPAPPFASRDGVSTRSVKFLTCSSPPSIGGDSTRRKAFGMPSLLGRRAKKEPPADLDLLDVSKKLLAPEPDASENQDPGMHRTPPESPPANKQAPSKSRTLFRRITTKFNRTRARSTSPPAAVNRRRSLAIPQVDNGTTLASREARNAALRERGLLPALPLSVQEAQQDLRIAIVVPELIAPPTLERRVTAAHRIKEEWEAKNRMGDGSSVRDTNALATVKEVDSPLPSPNPQEPPPAEFAGAADEPEQPERKGPRAPPPALTLARERSLSPPLLRPWNDLPDADPCAFPLPPSPLTADSPFSSLISAFAVTPAADKAFTPISPTFLPLPPSPSPSRATFRSDGDGDGTPRPPGSPTAPRSPLRDTSIPRLNSSASESGESSLGVPSLLPDSASESQTTLSTADSCGGSGSGGGVGRMRNVKGFRNSTVEVEPDMHRAFEVIVESPVEERTDPFWEPSAQPDATAAVPDVSTPASPPNAGKGERRKSLMLSLRRSFGARRKSTGGALAGFNPALLPPSPTLPAEFAAQQQQRAPPACINPTMHSTGSIMAETSKIGDEETRRVTELAFM</sequence>
<feature type="region of interest" description="Disordered" evidence="1">
    <location>
        <begin position="369"/>
        <end position="448"/>
    </location>
</feature>
<protein>
    <submittedName>
        <fullName evidence="2">Uncharacterized protein</fullName>
    </submittedName>
</protein>